<keyword evidence="4" id="KW-0227">DNA damage</keyword>
<evidence type="ECO:0000313" key="17">
    <source>
        <dbReference type="Proteomes" id="UP000198658"/>
    </source>
</evidence>
<dbReference type="Proteomes" id="UP000198658">
    <property type="component" value="Unassembled WGS sequence"/>
</dbReference>
<feature type="domain" description="FPG-type" evidence="14">
    <location>
        <begin position="226"/>
        <end position="260"/>
    </location>
</feature>
<evidence type="ECO:0000256" key="1">
    <source>
        <dbReference type="ARBA" id="ARBA00001668"/>
    </source>
</evidence>
<dbReference type="AlphaFoldDB" id="A0A1H3VKH5"/>
<reference evidence="17" key="1">
    <citation type="submission" date="2016-10" db="EMBL/GenBank/DDBJ databases">
        <authorList>
            <person name="Varghese N."/>
            <person name="Submissions S."/>
        </authorList>
    </citation>
    <scope>NUCLEOTIDE SEQUENCE [LARGE SCALE GENOMIC DNA]</scope>
    <source>
        <strain evidence="17">CGMCC 1.10657</strain>
    </source>
</reference>
<evidence type="ECO:0000256" key="8">
    <source>
        <dbReference type="ARBA" id="ARBA00023125"/>
    </source>
</evidence>
<evidence type="ECO:0000256" key="3">
    <source>
        <dbReference type="ARBA" id="ARBA00022723"/>
    </source>
</evidence>
<dbReference type="SUPFAM" id="SSF57716">
    <property type="entry name" value="Glucocorticoid receptor-like (DNA-binding domain)"/>
    <property type="match status" value="1"/>
</dbReference>
<evidence type="ECO:0000256" key="7">
    <source>
        <dbReference type="ARBA" id="ARBA00022833"/>
    </source>
</evidence>
<evidence type="ECO:0000256" key="4">
    <source>
        <dbReference type="ARBA" id="ARBA00022763"/>
    </source>
</evidence>
<dbReference type="InterPro" id="IPR015886">
    <property type="entry name" value="H2TH_FPG"/>
</dbReference>
<evidence type="ECO:0000256" key="6">
    <source>
        <dbReference type="ARBA" id="ARBA00022801"/>
    </source>
</evidence>
<evidence type="ECO:0000259" key="14">
    <source>
        <dbReference type="PROSITE" id="PS51066"/>
    </source>
</evidence>
<keyword evidence="8" id="KW-0238">DNA-binding</keyword>
<keyword evidence="6" id="KW-0378">Hydrolase</keyword>
<dbReference type="SUPFAM" id="SSF81624">
    <property type="entry name" value="N-terminal domain of MutM-like DNA repair proteins"/>
    <property type="match status" value="1"/>
</dbReference>
<dbReference type="PANTHER" id="PTHR22993">
    <property type="entry name" value="FORMAMIDOPYRIMIDINE-DNA GLYCOSYLASE"/>
    <property type="match status" value="1"/>
</dbReference>
<dbReference type="EMBL" id="FNQO01000001">
    <property type="protein sequence ID" value="SDZ75277.1"/>
    <property type="molecule type" value="Genomic_DNA"/>
</dbReference>
<keyword evidence="11" id="KW-0511">Multifunctional enzyme</keyword>
<keyword evidence="3" id="KW-0479">Metal-binding</keyword>
<dbReference type="OrthoDB" id="5657047at2"/>
<evidence type="ECO:0000313" key="16">
    <source>
        <dbReference type="EMBL" id="SDZ75277.1"/>
    </source>
</evidence>
<name>A0A1H3VKH5_9GAMM</name>
<keyword evidence="5 13" id="KW-0863">Zinc-finger</keyword>
<dbReference type="InterPro" id="IPR012319">
    <property type="entry name" value="FPG_cat"/>
</dbReference>
<dbReference type="PROSITE" id="PS51066">
    <property type="entry name" value="ZF_FPG_2"/>
    <property type="match status" value="1"/>
</dbReference>
<accession>A0A1H3VKH5</accession>
<dbReference type="Pfam" id="PF06831">
    <property type="entry name" value="H2TH"/>
    <property type="match status" value="1"/>
</dbReference>
<dbReference type="GO" id="GO:0003906">
    <property type="term" value="F:DNA-(apurinic or apyrimidinic site) endonuclease activity"/>
    <property type="evidence" value="ECO:0007669"/>
    <property type="project" value="InterPro"/>
</dbReference>
<dbReference type="PANTHER" id="PTHR22993:SF9">
    <property type="entry name" value="FORMAMIDOPYRIMIDINE-DNA GLYCOSYLASE"/>
    <property type="match status" value="1"/>
</dbReference>
<gene>
    <name evidence="16" type="ORF">SAMN05216562_0030</name>
</gene>
<dbReference type="SUPFAM" id="SSF46946">
    <property type="entry name" value="S13-like H2TH domain"/>
    <property type="match status" value="1"/>
</dbReference>
<dbReference type="InterPro" id="IPR010979">
    <property type="entry name" value="Ribosomal_uS13-like_H2TH"/>
</dbReference>
<evidence type="ECO:0000256" key="12">
    <source>
        <dbReference type="ARBA" id="ARBA00023295"/>
    </source>
</evidence>
<proteinExistence type="inferred from homology"/>
<dbReference type="GO" id="GO:0008270">
    <property type="term" value="F:zinc ion binding"/>
    <property type="evidence" value="ECO:0007669"/>
    <property type="project" value="UniProtKB-KW"/>
</dbReference>
<keyword evidence="9" id="KW-0234">DNA repair</keyword>
<dbReference type="GO" id="GO:0008534">
    <property type="term" value="F:oxidized purine nucleobase lesion DNA N-glycosylase activity"/>
    <property type="evidence" value="ECO:0007669"/>
    <property type="project" value="UniProtKB-EC"/>
</dbReference>
<dbReference type="InterPro" id="IPR035937">
    <property type="entry name" value="FPG_N"/>
</dbReference>
<evidence type="ECO:0000256" key="5">
    <source>
        <dbReference type="ARBA" id="ARBA00022771"/>
    </source>
</evidence>
<dbReference type="Gene3D" id="3.20.190.10">
    <property type="entry name" value="MutM-like, N-terminal"/>
    <property type="match status" value="1"/>
</dbReference>
<keyword evidence="12" id="KW-0326">Glycosidase</keyword>
<evidence type="ECO:0000259" key="15">
    <source>
        <dbReference type="PROSITE" id="PS51068"/>
    </source>
</evidence>
<dbReference type="STRING" id="658218.SAMN05216562_0030"/>
<dbReference type="GO" id="GO:0016829">
    <property type="term" value="F:lyase activity"/>
    <property type="evidence" value="ECO:0007669"/>
    <property type="project" value="UniProtKB-KW"/>
</dbReference>
<dbReference type="PROSITE" id="PS51068">
    <property type="entry name" value="FPG_CAT"/>
    <property type="match status" value="1"/>
</dbReference>
<evidence type="ECO:0000256" key="11">
    <source>
        <dbReference type="ARBA" id="ARBA00023268"/>
    </source>
</evidence>
<protein>
    <submittedName>
        <fullName evidence="16">Formamidopyrimidine-DNA glycosylase</fullName>
    </submittedName>
</protein>
<sequence length="261" mass="29591">MPELPDVEYFRHYFNATSLHQCIAGTHVQSPSLLVKTSPQGLGRALKHNRFESTQRHGKYLFAELSSGKWLVLHFGMSGRLDYGKRSGEPPEYTQLAVEFENGYQLDYVAPRKLGRIALSDSPEAWVRQQDLGPDALAISEDEFVRMGNERHGRIKSWLMDQHSIAGIGNEYSDEILFQCGIHPKRELDALDRKGLERLHKNLRSILQTAIEKKADPEELPPSFLLPHRKQGGHCPGCDTQLKTVEVSGRTAWFCPQCQGR</sequence>
<keyword evidence="17" id="KW-1185">Reference proteome</keyword>
<feature type="domain" description="Formamidopyrimidine-DNA glycosylase catalytic" evidence="15">
    <location>
        <begin position="2"/>
        <end position="115"/>
    </location>
</feature>
<dbReference type="GO" id="GO:0006284">
    <property type="term" value="P:base-excision repair"/>
    <property type="evidence" value="ECO:0007669"/>
    <property type="project" value="InterPro"/>
</dbReference>
<dbReference type="SMART" id="SM01232">
    <property type="entry name" value="H2TH"/>
    <property type="match status" value="1"/>
</dbReference>
<evidence type="ECO:0000256" key="10">
    <source>
        <dbReference type="ARBA" id="ARBA00023239"/>
    </source>
</evidence>
<evidence type="ECO:0000256" key="2">
    <source>
        <dbReference type="ARBA" id="ARBA00009409"/>
    </source>
</evidence>
<dbReference type="Pfam" id="PF01149">
    <property type="entry name" value="Fapy_DNA_glyco"/>
    <property type="match status" value="1"/>
</dbReference>
<dbReference type="GO" id="GO:0003684">
    <property type="term" value="F:damaged DNA binding"/>
    <property type="evidence" value="ECO:0007669"/>
    <property type="project" value="InterPro"/>
</dbReference>
<comment type="catalytic activity">
    <reaction evidence="1">
        <text>Hydrolysis of DNA containing ring-opened 7-methylguanine residues, releasing 2,6-diamino-4-hydroxy-5-(N-methyl)formamidopyrimidine.</text>
        <dbReference type="EC" id="3.2.2.23"/>
    </reaction>
</comment>
<keyword evidence="7" id="KW-0862">Zinc</keyword>
<dbReference type="InterPro" id="IPR000214">
    <property type="entry name" value="Znf_DNA_glyclase/AP_lyase"/>
</dbReference>
<dbReference type="Gene3D" id="1.10.8.50">
    <property type="match status" value="1"/>
</dbReference>
<organism evidence="16 17">
    <name type="scientific">Microbulbifer marinus</name>
    <dbReference type="NCBI Taxonomy" id="658218"/>
    <lineage>
        <taxon>Bacteria</taxon>
        <taxon>Pseudomonadati</taxon>
        <taxon>Pseudomonadota</taxon>
        <taxon>Gammaproteobacteria</taxon>
        <taxon>Cellvibrionales</taxon>
        <taxon>Microbulbiferaceae</taxon>
        <taxon>Microbulbifer</taxon>
    </lineage>
</organism>
<dbReference type="RefSeq" id="WP_091383769.1">
    <property type="nucleotide sequence ID" value="NZ_FNQO01000001.1"/>
</dbReference>
<comment type="similarity">
    <text evidence="2">Belongs to the FPG family.</text>
</comment>
<evidence type="ECO:0000256" key="9">
    <source>
        <dbReference type="ARBA" id="ARBA00023204"/>
    </source>
</evidence>
<keyword evidence="10" id="KW-0456">Lyase</keyword>
<dbReference type="SMART" id="SM00898">
    <property type="entry name" value="Fapy_DNA_glyco"/>
    <property type="match status" value="1"/>
</dbReference>
<evidence type="ECO:0000256" key="13">
    <source>
        <dbReference type="PROSITE-ProRule" id="PRU00391"/>
    </source>
</evidence>